<reference evidence="2" key="1">
    <citation type="journal article" date="2019" name="Int. J. Syst. Evol. Microbiol.">
        <title>The Global Catalogue of Microorganisms (GCM) 10K type strain sequencing project: providing services to taxonomists for standard genome sequencing and annotation.</title>
        <authorList>
            <consortium name="The Broad Institute Genomics Platform"/>
            <consortium name="The Broad Institute Genome Sequencing Center for Infectious Disease"/>
            <person name="Wu L."/>
            <person name="Ma J."/>
        </authorList>
    </citation>
    <scope>NUCLEOTIDE SEQUENCE [LARGE SCALE GENOMIC DNA]</scope>
    <source>
        <strain evidence="2">TBRC 1276</strain>
    </source>
</reference>
<gene>
    <name evidence="1" type="ORF">ACFOY2_22165</name>
</gene>
<accession>A0ABV8G7H4</accession>
<keyword evidence="2" id="KW-1185">Reference proteome</keyword>
<proteinExistence type="predicted"/>
<sequence length="59" mass="6577">MRGLPPGPGSQHPATFRNQVWEVDQKNLPIVELPPPRGKAITPWVTMFLDDATRLRGGE</sequence>
<dbReference type="Proteomes" id="UP001595851">
    <property type="component" value="Unassembled WGS sequence"/>
</dbReference>
<name>A0ABV8G7H4_9ACTN</name>
<organism evidence="1 2">
    <name type="scientific">Nonomuraea purpurea</name>
    <dbReference type="NCBI Taxonomy" id="1849276"/>
    <lineage>
        <taxon>Bacteria</taxon>
        <taxon>Bacillati</taxon>
        <taxon>Actinomycetota</taxon>
        <taxon>Actinomycetes</taxon>
        <taxon>Streptosporangiales</taxon>
        <taxon>Streptosporangiaceae</taxon>
        <taxon>Nonomuraea</taxon>
    </lineage>
</organism>
<evidence type="ECO:0008006" key="3">
    <source>
        <dbReference type="Google" id="ProtNLM"/>
    </source>
</evidence>
<dbReference type="RefSeq" id="WP_379529976.1">
    <property type="nucleotide sequence ID" value="NZ_JBHSBI010000011.1"/>
</dbReference>
<evidence type="ECO:0000313" key="1">
    <source>
        <dbReference type="EMBL" id="MFC4009951.1"/>
    </source>
</evidence>
<protein>
    <recommendedName>
        <fullName evidence="3">Transposase</fullName>
    </recommendedName>
</protein>
<comment type="caution">
    <text evidence="1">The sequence shown here is derived from an EMBL/GenBank/DDBJ whole genome shotgun (WGS) entry which is preliminary data.</text>
</comment>
<dbReference type="EMBL" id="JBHSBI010000011">
    <property type="protein sequence ID" value="MFC4009951.1"/>
    <property type="molecule type" value="Genomic_DNA"/>
</dbReference>
<evidence type="ECO:0000313" key="2">
    <source>
        <dbReference type="Proteomes" id="UP001595851"/>
    </source>
</evidence>